<feature type="repeat" description="TPR" evidence="1">
    <location>
        <begin position="241"/>
        <end position="274"/>
    </location>
</feature>
<keyword evidence="1" id="KW-0802">TPR repeat</keyword>
<evidence type="ECO:0000313" key="3">
    <source>
        <dbReference type="Proteomes" id="UP000027982"/>
    </source>
</evidence>
<dbReference type="RefSeq" id="WP_025229552.1">
    <property type="nucleotide sequence ID" value="NZ_CP007139.1"/>
</dbReference>
<proteinExistence type="predicted"/>
<sequence length="617" mass="69982">MASPELLNRSLQAYARNELHEARLLCREQLAANPNDVEAHVLMGAIRARLGNVEGAIKVLYRALELNPNSVEALVSLSTISFNLRQFEAALAHAQAAAELQPKDPAVLQHFARQLEATGHQLEAASVLQRIAELQPDDVAVLERLAHCLRESRREIDALAVLRRIATLRPDDLAARLKLGQLEMAHGKFDEALSSGREAIRIAPQSATAHLLVALALAESERGDEAEPYLLRAAKLDSNEPMAQAALGFWFQERGRFNEAKARLERAISLNPNHGFAYYNLFRAKKAGGSDRHTLAKMRVKADDPALPIRDRSYLHYALGKAHEDLNEYGEAIRHYDAGNRLAYDLWLADRPWDREAYSAGFSRTIDVFSRDCFDELRPTSNSSELPLIIVGMIRSGTSLLEQILSSHPDIAGAGELPYWHQHEPETLDPNGRPREDLLPGIAEGYLQKLRSLAPEARRVTDKLPHNYAMLGLIHTVLPNCRIVHMTRNPADNCLSVYTTAYQRPPVFAHDRSNIVFAYREYQRIMSHWRQVLPPDRFIEIEYESLITDREPVVRRLLEFCGLPWDDACLQHESNTRAVRTPSLWQVRQPIYGTSIERWRRFEDWIPEFTALVGEER</sequence>
<dbReference type="InterPro" id="IPR019734">
    <property type="entry name" value="TPR_rpt"/>
</dbReference>
<feature type="repeat" description="TPR" evidence="1">
    <location>
        <begin position="71"/>
        <end position="104"/>
    </location>
</feature>
<dbReference type="InterPro" id="IPR011990">
    <property type="entry name" value="TPR-like_helical_dom_sf"/>
</dbReference>
<gene>
    <name evidence="2" type="ORF">OP10G_3119</name>
</gene>
<dbReference type="InterPro" id="IPR027417">
    <property type="entry name" value="P-loop_NTPase"/>
</dbReference>
<dbReference type="EMBL" id="CP007139">
    <property type="protein sequence ID" value="AIE86487.1"/>
    <property type="molecule type" value="Genomic_DNA"/>
</dbReference>
<dbReference type="SUPFAM" id="SSF48452">
    <property type="entry name" value="TPR-like"/>
    <property type="match status" value="1"/>
</dbReference>
<accession>A0A068NT11</accession>
<dbReference type="STRING" id="661478.OP10G_3119"/>
<feature type="repeat" description="TPR" evidence="1">
    <location>
        <begin position="173"/>
        <end position="206"/>
    </location>
</feature>
<dbReference type="SUPFAM" id="SSF52540">
    <property type="entry name" value="P-loop containing nucleoside triphosphate hydrolases"/>
    <property type="match status" value="1"/>
</dbReference>
<dbReference type="PANTHER" id="PTHR12558">
    <property type="entry name" value="CELL DIVISION CYCLE 16,23,27"/>
    <property type="match status" value="1"/>
</dbReference>
<dbReference type="Pfam" id="PF13469">
    <property type="entry name" value="Sulfotransfer_3"/>
    <property type="match status" value="1"/>
</dbReference>
<dbReference type="SMART" id="SM00028">
    <property type="entry name" value="TPR"/>
    <property type="match status" value="8"/>
</dbReference>
<dbReference type="Pfam" id="PF13432">
    <property type="entry name" value="TPR_16"/>
    <property type="match status" value="1"/>
</dbReference>
<dbReference type="Gene3D" id="3.40.50.300">
    <property type="entry name" value="P-loop containing nucleotide triphosphate hydrolases"/>
    <property type="match status" value="1"/>
</dbReference>
<dbReference type="HOGENOM" id="CLU_017034_0_0_0"/>
<dbReference type="AlphaFoldDB" id="A0A068NT11"/>
<keyword evidence="3" id="KW-1185">Reference proteome</keyword>
<name>A0A068NT11_FIMGI</name>
<organism evidence="2 3">
    <name type="scientific">Fimbriimonas ginsengisoli Gsoil 348</name>
    <dbReference type="NCBI Taxonomy" id="661478"/>
    <lineage>
        <taxon>Bacteria</taxon>
        <taxon>Bacillati</taxon>
        <taxon>Armatimonadota</taxon>
        <taxon>Fimbriimonadia</taxon>
        <taxon>Fimbriimonadales</taxon>
        <taxon>Fimbriimonadaceae</taxon>
        <taxon>Fimbriimonas</taxon>
    </lineage>
</organism>
<reference evidence="2 3" key="1">
    <citation type="journal article" date="2014" name="PLoS ONE">
        <title>The first complete genome sequence of the class fimbriimonadia in the phylum armatimonadetes.</title>
        <authorList>
            <person name="Hu Z.Y."/>
            <person name="Wang Y.Z."/>
            <person name="Im W.T."/>
            <person name="Wang S.Y."/>
            <person name="Zhao G.P."/>
            <person name="Zheng H.J."/>
            <person name="Quan Z.X."/>
        </authorList>
    </citation>
    <scope>NUCLEOTIDE SEQUENCE [LARGE SCALE GENOMIC DNA]</scope>
    <source>
        <strain evidence="2">Gsoil 348</strain>
    </source>
</reference>
<dbReference type="PANTHER" id="PTHR12558:SF33">
    <property type="entry name" value="BLL7664 PROTEIN"/>
    <property type="match status" value="1"/>
</dbReference>
<dbReference type="eggNOG" id="COG0457">
    <property type="taxonomic scope" value="Bacteria"/>
</dbReference>
<dbReference type="Proteomes" id="UP000027982">
    <property type="component" value="Chromosome"/>
</dbReference>
<evidence type="ECO:0000313" key="2">
    <source>
        <dbReference type="EMBL" id="AIE86487.1"/>
    </source>
</evidence>
<dbReference type="PROSITE" id="PS50005">
    <property type="entry name" value="TPR"/>
    <property type="match status" value="4"/>
</dbReference>
<feature type="repeat" description="TPR" evidence="1">
    <location>
        <begin position="37"/>
        <end position="70"/>
    </location>
</feature>
<protein>
    <submittedName>
        <fullName evidence="2">Tpr domain protein</fullName>
    </submittedName>
</protein>
<dbReference type="Pfam" id="PF14559">
    <property type="entry name" value="TPR_19"/>
    <property type="match status" value="1"/>
</dbReference>
<dbReference type="OrthoDB" id="9815894at2"/>
<dbReference type="KEGG" id="fgi:OP10G_3119"/>
<evidence type="ECO:0000256" key="1">
    <source>
        <dbReference type="PROSITE-ProRule" id="PRU00339"/>
    </source>
</evidence>
<dbReference type="Gene3D" id="1.25.40.10">
    <property type="entry name" value="Tetratricopeptide repeat domain"/>
    <property type="match status" value="1"/>
</dbReference>